<proteinExistence type="predicted"/>
<evidence type="ECO:0000313" key="2">
    <source>
        <dbReference type="EMBL" id="KAK3592382.1"/>
    </source>
</evidence>
<dbReference type="AlphaFoldDB" id="A0AAE0VX25"/>
<reference evidence="2" key="2">
    <citation type="journal article" date="2021" name="Genome Biol. Evol.">
        <title>Developing a high-quality reference genome for a parasitic bivalve with doubly uniparental inheritance (Bivalvia: Unionida).</title>
        <authorList>
            <person name="Smith C.H."/>
        </authorList>
    </citation>
    <scope>NUCLEOTIDE SEQUENCE</scope>
    <source>
        <strain evidence="2">CHS0354</strain>
        <tissue evidence="2">Mantle</tissue>
    </source>
</reference>
<evidence type="ECO:0000256" key="1">
    <source>
        <dbReference type="SAM" id="MobiDB-lite"/>
    </source>
</evidence>
<organism evidence="2 3">
    <name type="scientific">Potamilus streckersoni</name>
    <dbReference type="NCBI Taxonomy" id="2493646"/>
    <lineage>
        <taxon>Eukaryota</taxon>
        <taxon>Metazoa</taxon>
        <taxon>Spiralia</taxon>
        <taxon>Lophotrochozoa</taxon>
        <taxon>Mollusca</taxon>
        <taxon>Bivalvia</taxon>
        <taxon>Autobranchia</taxon>
        <taxon>Heteroconchia</taxon>
        <taxon>Palaeoheterodonta</taxon>
        <taxon>Unionida</taxon>
        <taxon>Unionoidea</taxon>
        <taxon>Unionidae</taxon>
        <taxon>Ambleminae</taxon>
        <taxon>Lampsilini</taxon>
        <taxon>Potamilus</taxon>
    </lineage>
</organism>
<dbReference type="Proteomes" id="UP001195483">
    <property type="component" value="Unassembled WGS sequence"/>
</dbReference>
<reference evidence="2" key="3">
    <citation type="submission" date="2023-05" db="EMBL/GenBank/DDBJ databases">
        <authorList>
            <person name="Smith C.H."/>
        </authorList>
    </citation>
    <scope>NUCLEOTIDE SEQUENCE</scope>
    <source>
        <strain evidence="2">CHS0354</strain>
        <tissue evidence="2">Mantle</tissue>
    </source>
</reference>
<name>A0AAE0VX25_9BIVA</name>
<protein>
    <submittedName>
        <fullName evidence="2">Uncharacterized protein</fullName>
    </submittedName>
</protein>
<keyword evidence="3" id="KW-1185">Reference proteome</keyword>
<accession>A0AAE0VX25</accession>
<feature type="compositionally biased region" description="Polar residues" evidence="1">
    <location>
        <begin position="106"/>
        <end position="132"/>
    </location>
</feature>
<dbReference type="EMBL" id="JAEAOA010001557">
    <property type="protein sequence ID" value="KAK3592382.1"/>
    <property type="molecule type" value="Genomic_DNA"/>
</dbReference>
<comment type="caution">
    <text evidence="2">The sequence shown here is derived from an EMBL/GenBank/DDBJ whole genome shotgun (WGS) entry which is preliminary data.</text>
</comment>
<feature type="compositionally biased region" description="Basic residues" evidence="1">
    <location>
        <begin position="32"/>
        <end position="50"/>
    </location>
</feature>
<feature type="region of interest" description="Disordered" evidence="1">
    <location>
        <begin position="156"/>
        <end position="223"/>
    </location>
</feature>
<feature type="compositionally biased region" description="Polar residues" evidence="1">
    <location>
        <begin position="59"/>
        <end position="80"/>
    </location>
</feature>
<reference evidence="2" key="1">
    <citation type="journal article" date="2021" name="Genome Biol. Evol.">
        <title>A High-Quality Reference Genome for a Parasitic Bivalve with Doubly Uniparental Inheritance (Bivalvia: Unionida).</title>
        <authorList>
            <person name="Smith C.H."/>
        </authorList>
    </citation>
    <scope>NUCLEOTIDE SEQUENCE</scope>
    <source>
        <strain evidence="2">CHS0354</strain>
    </source>
</reference>
<feature type="compositionally biased region" description="Polar residues" evidence="1">
    <location>
        <begin position="156"/>
        <end position="176"/>
    </location>
</feature>
<gene>
    <name evidence="2" type="ORF">CHS0354_026078</name>
</gene>
<feature type="compositionally biased region" description="Polar residues" evidence="1">
    <location>
        <begin position="193"/>
        <end position="212"/>
    </location>
</feature>
<evidence type="ECO:0000313" key="3">
    <source>
        <dbReference type="Proteomes" id="UP001195483"/>
    </source>
</evidence>
<feature type="region of interest" description="Disordered" evidence="1">
    <location>
        <begin position="32"/>
        <end position="141"/>
    </location>
</feature>
<sequence length="223" mass="25165">MPQEIHHYHHSPITTCHRLTHTYNQPAIFTHNKSRKRNKEIKQIHQKKGTSRVTKDIKQTPQEKANPKTPNIKQSVNSPAQRKLITRVEDAIIHHNVPNKRKRLTFNPSDSGNQSLNKSKNSETNQPTNQPNAAAVAEKTRTSITITTEQIDLSTSKTISTTKNHPTDQKTQTTCKNNPRINRNSPSREDSSPNKGNFTVGTNLLPTTSNMIVKNRAHPSPTQ</sequence>